<dbReference type="EMBL" id="AXCM01007576">
    <property type="status" value="NOT_ANNOTATED_CDS"/>
    <property type="molecule type" value="Genomic_DNA"/>
</dbReference>
<accession>A0A182ML73</accession>
<dbReference type="Proteomes" id="UP000075883">
    <property type="component" value="Unassembled WGS sequence"/>
</dbReference>
<evidence type="ECO:0000256" key="1">
    <source>
        <dbReference type="SAM" id="Phobius"/>
    </source>
</evidence>
<reference evidence="3" key="1">
    <citation type="submission" date="2013-09" db="EMBL/GenBank/DDBJ databases">
        <title>The Genome Sequence of Anopheles culicifacies species A.</title>
        <authorList>
            <consortium name="The Broad Institute Genomics Platform"/>
            <person name="Neafsey D.E."/>
            <person name="Besansky N."/>
            <person name="Howell P."/>
            <person name="Walton C."/>
            <person name="Young S.K."/>
            <person name="Zeng Q."/>
            <person name="Gargeya S."/>
            <person name="Fitzgerald M."/>
            <person name="Haas B."/>
            <person name="Abouelleil A."/>
            <person name="Allen A.W."/>
            <person name="Alvarado L."/>
            <person name="Arachchi H.M."/>
            <person name="Berlin A.M."/>
            <person name="Chapman S.B."/>
            <person name="Gainer-Dewar J."/>
            <person name="Goldberg J."/>
            <person name="Griggs A."/>
            <person name="Gujja S."/>
            <person name="Hansen M."/>
            <person name="Howarth C."/>
            <person name="Imamovic A."/>
            <person name="Ireland A."/>
            <person name="Larimer J."/>
            <person name="McCowan C."/>
            <person name="Murphy C."/>
            <person name="Pearson M."/>
            <person name="Poon T.W."/>
            <person name="Priest M."/>
            <person name="Roberts A."/>
            <person name="Saif S."/>
            <person name="Shea T."/>
            <person name="Sisk P."/>
            <person name="Sykes S."/>
            <person name="Wortman J."/>
            <person name="Nusbaum C."/>
            <person name="Birren B."/>
        </authorList>
    </citation>
    <scope>NUCLEOTIDE SEQUENCE [LARGE SCALE GENOMIC DNA]</scope>
    <source>
        <strain evidence="3">A-37</strain>
    </source>
</reference>
<evidence type="ECO:0008006" key="4">
    <source>
        <dbReference type="Google" id="ProtNLM"/>
    </source>
</evidence>
<feature type="transmembrane region" description="Helical" evidence="1">
    <location>
        <begin position="128"/>
        <end position="149"/>
    </location>
</feature>
<feature type="transmembrane region" description="Helical" evidence="1">
    <location>
        <begin position="89"/>
        <end position="107"/>
    </location>
</feature>
<proteinExistence type="predicted"/>
<dbReference type="VEuPathDB" id="VectorBase:ACUA020958"/>
<evidence type="ECO:0000313" key="3">
    <source>
        <dbReference type="Proteomes" id="UP000075883"/>
    </source>
</evidence>
<organism evidence="2 3">
    <name type="scientific">Anopheles culicifacies</name>
    <dbReference type="NCBI Taxonomy" id="139723"/>
    <lineage>
        <taxon>Eukaryota</taxon>
        <taxon>Metazoa</taxon>
        <taxon>Ecdysozoa</taxon>
        <taxon>Arthropoda</taxon>
        <taxon>Hexapoda</taxon>
        <taxon>Insecta</taxon>
        <taxon>Pterygota</taxon>
        <taxon>Neoptera</taxon>
        <taxon>Endopterygota</taxon>
        <taxon>Diptera</taxon>
        <taxon>Nematocera</taxon>
        <taxon>Culicoidea</taxon>
        <taxon>Culicidae</taxon>
        <taxon>Anophelinae</taxon>
        <taxon>Anopheles</taxon>
        <taxon>culicifacies species complex</taxon>
    </lineage>
</organism>
<evidence type="ECO:0000313" key="2">
    <source>
        <dbReference type="EnsemblMetazoa" id="ACUA020958-PA"/>
    </source>
</evidence>
<sequence>MLHVYPRPKRNGGDGVLLRKERRPWNSSWKIQIMPTVTRHFYELLFLFSLSLLALVAGTAGREIRPRLDGIGRDVDSVASAVGGVTDHTVWQVVILSLIIVIIFAPNGGTIAPRYHSCSSIDGLNSHVTVPLIVSLILFLVLVLIIVVTPKHCLEFFRM</sequence>
<dbReference type="EnsemblMetazoa" id="ACUA020958-RA">
    <property type="protein sequence ID" value="ACUA020958-PA"/>
    <property type="gene ID" value="ACUA020958"/>
</dbReference>
<name>A0A182ML73_9DIPT</name>
<dbReference type="EMBL" id="AXCM01007577">
    <property type="status" value="NOT_ANNOTATED_CDS"/>
    <property type="molecule type" value="Genomic_DNA"/>
</dbReference>
<keyword evidence="3" id="KW-1185">Reference proteome</keyword>
<dbReference type="AlphaFoldDB" id="A0A182ML73"/>
<keyword evidence="1" id="KW-0472">Membrane</keyword>
<protein>
    <recommendedName>
        <fullName evidence="4">Transmembrane protein</fullName>
    </recommendedName>
</protein>
<keyword evidence="1" id="KW-0812">Transmembrane</keyword>
<keyword evidence="1" id="KW-1133">Transmembrane helix</keyword>
<reference evidence="2" key="2">
    <citation type="submission" date="2020-05" db="UniProtKB">
        <authorList>
            <consortium name="EnsemblMetazoa"/>
        </authorList>
    </citation>
    <scope>IDENTIFICATION</scope>
    <source>
        <strain evidence="2">A-37</strain>
    </source>
</reference>
<feature type="transmembrane region" description="Helical" evidence="1">
    <location>
        <begin position="41"/>
        <end position="60"/>
    </location>
</feature>